<protein>
    <recommendedName>
        <fullName evidence="3">Kynurenine formamidase</fullName>
        <shortName evidence="3">KFA</shortName>
        <shortName evidence="3">KFase</shortName>
        <ecNumber evidence="3">3.5.1.9</ecNumber>
    </recommendedName>
    <alternativeName>
        <fullName evidence="3">Arylformamidase</fullName>
    </alternativeName>
    <alternativeName>
        <fullName evidence="3">N-formylkynurenine formamidase</fullName>
        <shortName evidence="3">FKF</shortName>
    </alternativeName>
</protein>
<dbReference type="Pfam" id="PF20434">
    <property type="entry name" value="BD-FAE"/>
    <property type="match status" value="1"/>
</dbReference>
<accession>C4Y0L0</accession>
<dbReference type="OrthoDB" id="420264at2759"/>
<dbReference type="KEGG" id="clu:CLUG_01742"/>
<dbReference type="UniPathway" id="UPA00333">
    <property type="reaction ID" value="UER00454"/>
</dbReference>
<evidence type="ECO:0000313" key="6">
    <source>
        <dbReference type="EMBL" id="EEQ37619.1"/>
    </source>
</evidence>
<dbReference type="OMA" id="DHYDIMK"/>
<dbReference type="InterPro" id="IPR029058">
    <property type="entry name" value="AB_hydrolase_fold"/>
</dbReference>
<dbReference type="PANTHER" id="PTHR23024">
    <property type="entry name" value="ARYLACETAMIDE DEACETYLASE"/>
    <property type="match status" value="1"/>
</dbReference>
<dbReference type="ESTHER" id="clal4-c4y0l0">
    <property type="family name" value="Kynurenine-formamidase"/>
</dbReference>
<evidence type="ECO:0000313" key="7">
    <source>
        <dbReference type="Proteomes" id="UP000007703"/>
    </source>
</evidence>
<dbReference type="InterPro" id="IPR049492">
    <property type="entry name" value="BD-FAE-like_dom"/>
</dbReference>
<dbReference type="GO" id="GO:0034354">
    <property type="term" value="P:'de novo' NAD+ biosynthetic process from L-tryptophan"/>
    <property type="evidence" value="ECO:0007669"/>
    <property type="project" value="UniProtKB-UniRule"/>
</dbReference>
<dbReference type="HOGENOM" id="CLU_016852_0_0_1"/>
<dbReference type="HAMAP" id="MF_03014">
    <property type="entry name" value="KFase"/>
    <property type="match status" value="1"/>
</dbReference>
<dbReference type="GO" id="GO:0019441">
    <property type="term" value="P:L-tryptophan catabolic process to kynurenine"/>
    <property type="evidence" value="ECO:0007669"/>
    <property type="project" value="UniProtKB-UniRule"/>
</dbReference>
<evidence type="ECO:0000259" key="5">
    <source>
        <dbReference type="Pfam" id="PF20434"/>
    </source>
</evidence>
<proteinExistence type="inferred from homology"/>
<dbReference type="InParanoid" id="C4Y0L0"/>
<dbReference type="AlphaFoldDB" id="C4Y0L0"/>
<sequence>MSKDCCSFNFFFFFFFFFDLLWSLGEQVQYKRPVPDSIGTGLDVATTNNSVVVFSSMTSISKEIAYGTHPLQRIKFFHYSPANTQCLVFVHGGAWRDPTNTYDDFNQLAQHLQSQIPNFNFVGVNYRLSPEVKHPEHLMDLGAALSFLSTSYNMSNCVLLGHSVGATLLMQLVNYNKIIELSGVTVPAPLAVKISGMVFVDGIYDMVDLIEEYGSSYEEFVDNAFTNADGYINASQMTWKCKDNFDAKFKVLVVQSLEDELLSLRQTKRFVEYLKNQKVIYELDTGDWGRHEEVYRREELAQTVKKYLESL</sequence>
<dbReference type="Proteomes" id="UP000007703">
    <property type="component" value="Unassembled WGS sequence"/>
</dbReference>
<dbReference type="InterPro" id="IPR050466">
    <property type="entry name" value="Carboxylest/Gibb_receptor"/>
</dbReference>
<dbReference type="InterPro" id="IPR027519">
    <property type="entry name" value="KFase_ver/fungi-typ"/>
</dbReference>
<evidence type="ECO:0000256" key="3">
    <source>
        <dbReference type="HAMAP-Rule" id="MF_03014"/>
    </source>
</evidence>
<comment type="subunit">
    <text evidence="3">Homodimer.</text>
</comment>
<comment type="similarity">
    <text evidence="3">Belongs to the kynurenine formamidase family.</text>
</comment>
<evidence type="ECO:0000256" key="2">
    <source>
        <dbReference type="ARBA" id="ARBA00023079"/>
    </source>
</evidence>
<keyword evidence="1 3" id="KW-0378">Hydrolase</keyword>
<dbReference type="STRING" id="306902.C4Y0L0"/>
<dbReference type="PANTHER" id="PTHR23024:SF662">
    <property type="entry name" value="SI:DKEY-193C22.1"/>
    <property type="match status" value="1"/>
</dbReference>
<keyword evidence="4" id="KW-0812">Transmembrane</keyword>
<dbReference type="EC" id="3.5.1.9" evidence="3"/>
<reference evidence="6 7" key="1">
    <citation type="journal article" date="2009" name="Nature">
        <title>Evolution of pathogenicity and sexual reproduction in eight Candida genomes.</title>
        <authorList>
            <person name="Butler G."/>
            <person name="Rasmussen M.D."/>
            <person name="Lin M.F."/>
            <person name="Santos M.A."/>
            <person name="Sakthikumar S."/>
            <person name="Munro C.A."/>
            <person name="Rheinbay E."/>
            <person name="Grabherr M."/>
            <person name="Forche A."/>
            <person name="Reedy J.L."/>
            <person name="Agrafioti I."/>
            <person name="Arnaud M.B."/>
            <person name="Bates S."/>
            <person name="Brown A.J."/>
            <person name="Brunke S."/>
            <person name="Costanzo M.C."/>
            <person name="Fitzpatrick D.A."/>
            <person name="de Groot P.W."/>
            <person name="Harris D."/>
            <person name="Hoyer L.L."/>
            <person name="Hube B."/>
            <person name="Klis F.M."/>
            <person name="Kodira C."/>
            <person name="Lennard N."/>
            <person name="Logue M.E."/>
            <person name="Martin R."/>
            <person name="Neiman A.M."/>
            <person name="Nikolaou E."/>
            <person name="Quail M.A."/>
            <person name="Quinn J."/>
            <person name="Santos M.C."/>
            <person name="Schmitzberger F.F."/>
            <person name="Sherlock G."/>
            <person name="Shah P."/>
            <person name="Silverstein K.A."/>
            <person name="Skrzypek M.S."/>
            <person name="Soll D."/>
            <person name="Staggs R."/>
            <person name="Stansfield I."/>
            <person name="Stumpf M.P."/>
            <person name="Sudbery P.E."/>
            <person name="Srikantha T."/>
            <person name="Zeng Q."/>
            <person name="Berman J."/>
            <person name="Berriman M."/>
            <person name="Heitman J."/>
            <person name="Gow N.A."/>
            <person name="Lorenz M.C."/>
            <person name="Birren B.W."/>
            <person name="Kellis M."/>
            <person name="Cuomo C.A."/>
        </authorList>
    </citation>
    <scope>NUCLEOTIDE SEQUENCE [LARGE SCALE GENOMIC DNA]</scope>
    <source>
        <strain evidence="6 7">ATCC 42720</strain>
    </source>
</reference>
<keyword evidence="4" id="KW-0472">Membrane</keyword>
<comment type="catalytic activity">
    <reaction evidence="3">
        <text>N-formyl-L-kynurenine + H2O = L-kynurenine + formate + H(+)</text>
        <dbReference type="Rhea" id="RHEA:13009"/>
        <dbReference type="ChEBI" id="CHEBI:15377"/>
        <dbReference type="ChEBI" id="CHEBI:15378"/>
        <dbReference type="ChEBI" id="CHEBI:15740"/>
        <dbReference type="ChEBI" id="CHEBI:57959"/>
        <dbReference type="ChEBI" id="CHEBI:58629"/>
        <dbReference type="EC" id="3.5.1.9"/>
    </reaction>
</comment>
<dbReference type="EMBL" id="CH408077">
    <property type="protein sequence ID" value="EEQ37619.1"/>
    <property type="molecule type" value="Genomic_DNA"/>
</dbReference>
<keyword evidence="2 3" id="KW-0823">Tryptophan catabolism</keyword>
<feature type="transmembrane region" description="Helical" evidence="4">
    <location>
        <begin position="7"/>
        <end position="25"/>
    </location>
</feature>
<gene>
    <name evidence="3" type="primary">BNA7</name>
    <name evidence="6" type="ORF">CLUG_01742</name>
</gene>
<organism evidence="6 7">
    <name type="scientific">Clavispora lusitaniae (strain ATCC 42720)</name>
    <name type="common">Yeast</name>
    <name type="synonym">Candida lusitaniae</name>
    <dbReference type="NCBI Taxonomy" id="306902"/>
    <lineage>
        <taxon>Eukaryota</taxon>
        <taxon>Fungi</taxon>
        <taxon>Dikarya</taxon>
        <taxon>Ascomycota</taxon>
        <taxon>Saccharomycotina</taxon>
        <taxon>Pichiomycetes</taxon>
        <taxon>Metschnikowiaceae</taxon>
        <taxon>Clavispora</taxon>
    </lineage>
</organism>
<comment type="function">
    <text evidence="3">Catalyzes the hydrolysis of N-formyl-L-kynurenine to L-kynurenine, the second step in the kynurenine pathway of tryptophan degradation. Kynurenine may be further oxidized to nicotinic acid, NAD(H) and NADP(H). Required for elimination of toxic metabolites.</text>
</comment>
<dbReference type="VEuPathDB" id="FungiDB:CLUG_01742"/>
<comment type="domain">
    <text evidence="3">The main chain amide nitrogen atoms of the second glycine and its adjacent residue in the HGGXW motif define the oxyanion hole, and stabilize the oxyanion that forms during the nucleophilic attack by the catalytic serine during substrate cleavage.</text>
</comment>
<feature type="active site" evidence="3">
    <location>
        <position position="291"/>
    </location>
</feature>
<evidence type="ECO:0000256" key="4">
    <source>
        <dbReference type="SAM" id="Phobius"/>
    </source>
</evidence>
<feature type="active site" evidence="3">
    <location>
        <position position="259"/>
    </location>
</feature>
<feature type="active site" description="Nucleophile" evidence="3">
    <location>
        <position position="163"/>
    </location>
</feature>
<feature type="short sequence motif" description="HGGXW" evidence="3">
    <location>
        <begin position="91"/>
        <end position="95"/>
    </location>
</feature>
<dbReference type="GeneID" id="8499081"/>
<feature type="domain" description="BD-FAE-like" evidence="5">
    <location>
        <begin position="82"/>
        <end position="273"/>
    </location>
</feature>
<dbReference type="Gene3D" id="3.40.50.1820">
    <property type="entry name" value="alpha/beta hydrolase"/>
    <property type="match status" value="1"/>
</dbReference>
<keyword evidence="4" id="KW-1133">Transmembrane helix</keyword>
<dbReference type="GO" id="GO:0004061">
    <property type="term" value="F:arylformamidase activity"/>
    <property type="evidence" value="ECO:0007669"/>
    <property type="project" value="UniProtKB-UniRule"/>
</dbReference>
<evidence type="ECO:0000256" key="1">
    <source>
        <dbReference type="ARBA" id="ARBA00022801"/>
    </source>
</evidence>
<name>C4Y0L0_CLAL4</name>
<dbReference type="SUPFAM" id="SSF53474">
    <property type="entry name" value="alpha/beta-Hydrolases"/>
    <property type="match status" value="1"/>
</dbReference>
<dbReference type="FunCoup" id="C4Y0L0">
    <property type="interactions" value="130"/>
</dbReference>
<comment type="pathway">
    <text evidence="3">Amino-acid degradation; L-tryptophan degradation via kynurenine pathway; L-kynurenine from L-tryptophan: step 2/2.</text>
</comment>